<sequence length="480" mass="50380">MAVLVGTGPATAAGPTQASPDAVERLVRDFAGRAGYPGIAVAITHGGHVLYAGGYGHDSSGAPVTATTPMPIASVSKSFTTLAVMQLVGAGKVELDAPVTRYLPDFRIDDARGSRITVRELLNQTSGITDQTLPEKSLPQPDSLAGAQQRAQRATLATDPGTAYRYTNTNYHLAARLVEVVSGQPFADYLRDRVFGPLGMQSTISITRTIDPRVPDGHTYAYGATIAAAEPGRFVAGSDGVVTTATDMAKWLIMQNGHGPGLVSAANLTAMHTPAEGSTYALGWERDHDGRVHHNGVWFTYTASQLLLPSDYGIAVLGNSGIGLGNEGTDQLADALAELVTGGTPNKPAPIRLIVDLSLAGLTLLSVALVIRNLRRSGTWARRIAAKPLWQPVVRLTPRLIPAVLLVTLPDLIGQVVGGGRDITFVQLVHYTFPLVAWTTVAAVANLCVLVARVSALARARHTDVPAELAQAAAAEPVPS</sequence>
<evidence type="ECO:0000256" key="2">
    <source>
        <dbReference type="SAM" id="Phobius"/>
    </source>
</evidence>
<feature type="domain" description="Beta-lactamase-related" evidence="3">
    <location>
        <begin position="23"/>
        <end position="334"/>
    </location>
</feature>
<keyword evidence="2" id="KW-1133">Transmembrane helix</keyword>
<evidence type="ECO:0000256" key="1">
    <source>
        <dbReference type="SAM" id="MobiDB-lite"/>
    </source>
</evidence>
<dbReference type="Pfam" id="PF00144">
    <property type="entry name" value="Beta-lactamase"/>
    <property type="match status" value="1"/>
</dbReference>
<feature type="transmembrane region" description="Helical" evidence="2">
    <location>
        <begin position="392"/>
        <end position="413"/>
    </location>
</feature>
<keyword evidence="2" id="KW-0472">Membrane</keyword>
<protein>
    <submittedName>
        <fullName evidence="4">Beta-lactamase family protein</fullName>
    </submittedName>
</protein>
<feature type="compositionally biased region" description="Low complexity" evidence="1">
    <location>
        <begin position="144"/>
        <end position="156"/>
    </location>
</feature>
<dbReference type="PANTHER" id="PTHR46825:SF9">
    <property type="entry name" value="BETA-LACTAMASE-RELATED DOMAIN-CONTAINING PROTEIN"/>
    <property type="match status" value="1"/>
</dbReference>
<organism evidence="4">
    <name type="scientific">Micromonospora carbonacea</name>
    <dbReference type="NCBI Taxonomy" id="47853"/>
    <lineage>
        <taxon>Bacteria</taxon>
        <taxon>Bacillati</taxon>
        <taxon>Actinomycetota</taxon>
        <taxon>Actinomycetes</taxon>
        <taxon>Micromonosporales</taxon>
        <taxon>Micromonosporaceae</taxon>
        <taxon>Micromonospora</taxon>
    </lineage>
</organism>
<keyword evidence="2" id="KW-0812">Transmembrane</keyword>
<feature type="transmembrane region" description="Helical" evidence="2">
    <location>
        <begin position="353"/>
        <end position="371"/>
    </location>
</feature>
<reference evidence="4" key="1">
    <citation type="submission" date="2020-08" db="EMBL/GenBank/DDBJ databases">
        <title>A bifunctional nitrone conjugated secondary metabolite targeting the ribosome.</title>
        <authorList>
            <person name="Limbrick E.M."/>
            <person name="Graf M."/>
            <person name="Derewacz D.K."/>
            <person name="Nguyen F."/>
            <person name="Spraggins J.M."/>
            <person name="Wieland M."/>
            <person name="Ynigez-Gutierrez A.E."/>
            <person name="Reisman B.J."/>
            <person name="Zinshteyn B."/>
            <person name="McCulloch K."/>
            <person name="Iverson T.M."/>
            <person name="Green R."/>
            <person name="Wilson D.N."/>
            <person name="Bachmann B.O."/>
        </authorList>
    </citation>
    <scope>NUCLEOTIDE SEQUENCE</scope>
    <source>
        <strain evidence="4">Africana</strain>
    </source>
</reference>
<evidence type="ECO:0000313" key="4">
    <source>
        <dbReference type="EMBL" id="QLJ99504.1"/>
    </source>
</evidence>
<dbReference type="SUPFAM" id="SSF56601">
    <property type="entry name" value="beta-lactamase/transpeptidase-like"/>
    <property type="match status" value="1"/>
</dbReference>
<dbReference type="AlphaFoldDB" id="A0A7D6C6W2"/>
<name>A0A7D6C6W2_9ACTN</name>
<evidence type="ECO:0000259" key="3">
    <source>
        <dbReference type="Pfam" id="PF00144"/>
    </source>
</evidence>
<feature type="region of interest" description="Disordered" evidence="1">
    <location>
        <begin position="127"/>
        <end position="156"/>
    </location>
</feature>
<gene>
    <name evidence="4" type="ORF">HZU44_05085</name>
</gene>
<dbReference type="Gene3D" id="3.40.710.10">
    <property type="entry name" value="DD-peptidase/beta-lactamase superfamily"/>
    <property type="match status" value="1"/>
</dbReference>
<feature type="transmembrane region" description="Helical" evidence="2">
    <location>
        <begin position="433"/>
        <end position="452"/>
    </location>
</feature>
<proteinExistence type="predicted"/>
<dbReference type="PANTHER" id="PTHR46825">
    <property type="entry name" value="D-ALANYL-D-ALANINE-CARBOXYPEPTIDASE/ENDOPEPTIDASE AMPH"/>
    <property type="match status" value="1"/>
</dbReference>
<dbReference type="InterPro" id="IPR012338">
    <property type="entry name" value="Beta-lactam/transpept-like"/>
</dbReference>
<dbReference type="InterPro" id="IPR050491">
    <property type="entry name" value="AmpC-like"/>
</dbReference>
<dbReference type="EMBL" id="CP058905">
    <property type="protein sequence ID" value="QLJ99504.1"/>
    <property type="molecule type" value="Genomic_DNA"/>
</dbReference>
<dbReference type="InterPro" id="IPR001466">
    <property type="entry name" value="Beta-lactam-related"/>
</dbReference>
<accession>A0A7D6C6W2</accession>